<sequence length="75" mass="8187">MVRRGLRRRLAEPIHLAHIEFVVSASLGIAVDGGTARTPDQLLNAADQDMYVEKARSRAVNPAPGLRGHRDTEDA</sequence>
<feature type="region of interest" description="Disordered" evidence="1">
    <location>
        <begin position="56"/>
        <end position="75"/>
    </location>
</feature>
<dbReference type="AlphaFoldDB" id="A0A411YFH0"/>
<gene>
    <name evidence="3" type="ORF">ER308_10340</name>
</gene>
<evidence type="ECO:0000313" key="4">
    <source>
        <dbReference type="Proteomes" id="UP000291469"/>
    </source>
</evidence>
<keyword evidence="4" id="KW-1185">Reference proteome</keyword>
<feature type="domain" description="GGDEF" evidence="2">
    <location>
        <begin position="6"/>
        <end position="58"/>
    </location>
</feature>
<name>A0A411YFH0_9ACTN</name>
<organism evidence="3 4">
    <name type="scientific">Egibacter rhizosphaerae</name>
    <dbReference type="NCBI Taxonomy" id="1670831"/>
    <lineage>
        <taxon>Bacteria</taxon>
        <taxon>Bacillati</taxon>
        <taxon>Actinomycetota</taxon>
        <taxon>Nitriliruptoria</taxon>
        <taxon>Egibacterales</taxon>
        <taxon>Egibacteraceae</taxon>
        <taxon>Egibacter</taxon>
    </lineage>
</organism>
<dbReference type="Pfam" id="PF00990">
    <property type="entry name" value="GGDEF"/>
    <property type="match status" value="1"/>
</dbReference>
<dbReference type="SUPFAM" id="SSF55073">
    <property type="entry name" value="Nucleotide cyclase"/>
    <property type="match status" value="1"/>
</dbReference>
<dbReference type="InterPro" id="IPR000160">
    <property type="entry name" value="GGDEF_dom"/>
</dbReference>
<protein>
    <submittedName>
        <fullName evidence="3">Diguanylate cyclase</fullName>
    </submittedName>
</protein>
<dbReference type="InterPro" id="IPR029787">
    <property type="entry name" value="Nucleotide_cyclase"/>
</dbReference>
<dbReference type="Gene3D" id="3.30.70.270">
    <property type="match status" value="1"/>
</dbReference>
<evidence type="ECO:0000313" key="3">
    <source>
        <dbReference type="EMBL" id="QBI19919.1"/>
    </source>
</evidence>
<proteinExistence type="predicted"/>
<dbReference type="EMBL" id="CP036402">
    <property type="protein sequence ID" value="QBI19919.1"/>
    <property type="molecule type" value="Genomic_DNA"/>
</dbReference>
<reference evidence="3 4" key="1">
    <citation type="submission" date="2019-01" db="EMBL/GenBank/DDBJ databases">
        <title>Egibacter rhizosphaerae EGI 80759T.</title>
        <authorList>
            <person name="Chen D.-D."/>
            <person name="Tian Y."/>
            <person name="Jiao J.-Y."/>
            <person name="Zhang X.-T."/>
            <person name="Zhang Y.-G."/>
            <person name="Zhang Y."/>
            <person name="Xiao M."/>
            <person name="Shu W.-S."/>
            <person name="Li W.-J."/>
        </authorList>
    </citation>
    <scope>NUCLEOTIDE SEQUENCE [LARGE SCALE GENOMIC DNA]</scope>
    <source>
        <strain evidence="3 4">EGI 80759</strain>
    </source>
</reference>
<accession>A0A411YFH0</accession>
<dbReference type="Proteomes" id="UP000291469">
    <property type="component" value="Chromosome"/>
</dbReference>
<dbReference type="KEGG" id="erz:ER308_10340"/>
<evidence type="ECO:0000259" key="2">
    <source>
        <dbReference type="Pfam" id="PF00990"/>
    </source>
</evidence>
<dbReference type="InterPro" id="IPR043128">
    <property type="entry name" value="Rev_trsase/Diguanyl_cyclase"/>
</dbReference>
<evidence type="ECO:0000256" key="1">
    <source>
        <dbReference type="SAM" id="MobiDB-lite"/>
    </source>
</evidence>